<feature type="coiled-coil region" evidence="1">
    <location>
        <begin position="18"/>
        <end position="94"/>
    </location>
</feature>
<dbReference type="Proteomes" id="UP000193380">
    <property type="component" value="Unassembled WGS sequence"/>
</dbReference>
<sequence>MYTNSHVLRADQRSTESRQAVELAVREHKAEIVSLQQALKEQRLKAESLSDTLNDLEKKHAMLEMNARTLQQKLETERELKQRLMDEQGKLQQQMDLQKSHIFRLTQGLQDALDQTDLLKTERTDLEYQLENIQVTLRSLPLRLLLHCEAELYWPGLGGIHYAPNVLKQGRTTWSSPIRNAHFRFLWQNTLKTFLLCSQMNMTQITHTSAIVAGTQLLQLVQFEMLAGTLILRLILRCCSSPTTHRLSILMRKSRWRAPFLSRPN</sequence>
<name>A0A060YUP5_ONCMY</name>
<reference evidence="2" key="2">
    <citation type="submission" date="2014-03" db="EMBL/GenBank/DDBJ databases">
        <authorList>
            <person name="Genoscope - CEA"/>
        </authorList>
    </citation>
    <scope>NUCLEOTIDE SEQUENCE</scope>
</reference>
<keyword evidence="1" id="KW-0175">Coiled coil</keyword>
<protein>
    <submittedName>
        <fullName evidence="2">Uncharacterized protein</fullName>
    </submittedName>
</protein>
<dbReference type="AlphaFoldDB" id="A0A060YUP5"/>
<reference evidence="2" key="1">
    <citation type="journal article" date="2014" name="Nat. Commun.">
        <title>The rainbow trout genome provides novel insights into evolution after whole-genome duplication in vertebrates.</title>
        <authorList>
            <person name="Berthelot C."/>
            <person name="Brunet F."/>
            <person name="Chalopin D."/>
            <person name="Juanchich A."/>
            <person name="Bernard M."/>
            <person name="Noel B."/>
            <person name="Bento P."/>
            <person name="Da Silva C."/>
            <person name="Labadie K."/>
            <person name="Alberti A."/>
            <person name="Aury J.M."/>
            <person name="Louis A."/>
            <person name="Dehais P."/>
            <person name="Bardou P."/>
            <person name="Montfort J."/>
            <person name="Klopp C."/>
            <person name="Cabau C."/>
            <person name="Gaspin C."/>
            <person name="Thorgaard G.H."/>
            <person name="Boussaha M."/>
            <person name="Quillet E."/>
            <person name="Guyomard R."/>
            <person name="Galiana D."/>
            <person name="Bobe J."/>
            <person name="Volff J.N."/>
            <person name="Genet C."/>
            <person name="Wincker P."/>
            <person name="Jaillon O."/>
            <person name="Roest Crollius H."/>
            <person name="Guiguen Y."/>
        </authorList>
    </citation>
    <scope>NUCLEOTIDE SEQUENCE [LARGE SCALE GENOMIC DNA]</scope>
</reference>
<accession>A0A060YUP5</accession>
<dbReference type="STRING" id="8022.A0A060YUP5"/>
<organism evidence="2 3">
    <name type="scientific">Oncorhynchus mykiss</name>
    <name type="common">Rainbow trout</name>
    <name type="synonym">Salmo gairdneri</name>
    <dbReference type="NCBI Taxonomy" id="8022"/>
    <lineage>
        <taxon>Eukaryota</taxon>
        <taxon>Metazoa</taxon>
        <taxon>Chordata</taxon>
        <taxon>Craniata</taxon>
        <taxon>Vertebrata</taxon>
        <taxon>Euteleostomi</taxon>
        <taxon>Actinopterygii</taxon>
        <taxon>Neopterygii</taxon>
        <taxon>Teleostei</taxon>
        <taxon>Protacanthopterygii</taxon>
        <taxon>Salmoniformes</taxon>
        <taxon>Salmonidae</taxon>
        <taxon>Salmoninae</taxon>
        <taxon>Oncorhynchus</taxon>
    </lineage>
</organism>
<evidence type="ECO:0000313" key="3">
    <source>
        <dbReference type="Proteomes" id="UP000193380"/>
    </source>
</evidence>
<dbReference type="EMBL" id="FR921919">
    <property type="protein sequence ID" value="CDQ95628.1"/>
    <property type="molecule type" value="Genomic_DNA"/>
</dbReference>
<proteinExistence type="predicted"/>
<dbReference type="PaxDb" id="8022-A0A060YUP5"/>
<evidence type="ECO:0000313" key="2">
    <source>
        <dbReference type="EMBL" id="CDQ95628.1"/>
    </source>
</evidence>
<gene>
    <name evidence="2" type="ORF">GSONMT00026724001</name>
</gene>
<evidence type="ECO:0000256" key="1">
    <source>
        <dbReference type="SAM" id="Coils"/>
    </source>
</evidence>